<dbReference type="InterPro" id="IPR050231">
    <property type="entry name" value="Iron_ascorbate_oxido_reductase"/>
</dbReference>
<dbReference type="InterPro" id="IPR026992">
    <property type="entry name" value="DIOX_N"/>
</dbReference>
<feature type="domain" description="Non-haem dioxygenase N-terminal" evidence="4">
    <location>
        <begin position="9"/>
        <end position="89"/>
    </location>
</feature>
<organism evidence="5 6">
    <name type="scientific">Camellia sinensis var. sinensis</name>
    <name type="common">China tea</name>
    <dbReference type="NCBI Taxonomy" id="542762"/>
    <lineage>
        <taxon>Eukaryota</taxon>
        <taxon>Viridiplantae</taxon>
        <taxon>Streptophyta</taxon>
        <taxon>Embryophyta</taxon>
        <taxon>Tracheophyta</taxon>
        <taxon>Spermatophyta</taxon>
        <taxon>Magnoliopsida</taxon>
        <taxon>eudicotyledons</taxon>
        <taxon>Gunneridae</taxon>
        <taxon>Pentapetalae</taxon>
        <taxon>asterids</taxon>
        <taxon>Ericales</taxon>
        <taxon>Theaceae</taxon>
        <taxon>Camellia</taxon>
    </lineage>
</organism>
<dbReference type="PANTHER" id="PTHR47990">
    <property type="entry name" value="2-OXOGLUTARATE (2OG) AND FE(II)-DEPENDENT OXYGENASE SUPERFAMILY PROTEIN-RELATED"/>
    <property type="match status" value="1"/>
</dbReference>
<dbReference type="GO" id="GO:0046872">
    <property type="term" value="F:metal ion binding"/>
    <property type="evidence" value="ECO:0007669"/>
    <property type="project" value="UniProtKB-KW"/>
</dbReference>
<proteinExistence type="predicted"/>
<accession>A0A4S4EE77</accession>
<gene>
    <name evidence="5" type="ORF">TEA_004739</name>
</gene>
<evidence type="ECO:0000256" key="2">
    <source>
        <dbReference type="ARBA" id="ARBA00023004"/>
    </source>
</evidence>
<keyword evidence="6" id="KW-1185">Reference proteome</keyword>
<dbReference type="Proteomes" id="UP000306102">
    <property type="component" value="Unassembled WGS sequence"/>
</dbReference>
<keyword evidence="1" id="KW-0479">Metal-binding</keyword>
<dbReference type="STRING" id="542762.A0A4S4EE77"/>
<comment type="caution">
    <text evidence="5">The sequence shown here is derived from an EMBL/GenBank/DDBJ whole genome shotgun (WGS) entry which is preliminary data.</text>
</comment>
<dbReference type="Gene3D" id="2.60.120.330">
    <property type="entry name" value="B-lactam Antibiotic, Isopenicillin N Synthase, Chain"/>
    <property type="match status" value="1"/>
</dbReference>
<evidence type="ECO:0000256" key="1">
    <source>
        <dbReference type="ARBA" id="ARBA00022723"/>
    </source>
</evidence>
<dbReference type="InterPro" id="IPR044861">
    <property type="entry name" value="IPNS-like_FE2OG_OXY"/>
</dbReference>
<evidence type="ECO:0000313" key="5">
    <source>
        <dbReference type="EMBL" id="THG14669.1"/>
    </source>
</evidence>
<dbReference type="SUPFAM" id="SSF51197">
    <property type="entry name" value="Clavaminate synthase-like"/>
    <property type="match status" value="1"/>
</dbReference>
<dbReference type="EMBL" id="SDRB02005142">
    <property type="protein sequence ID" value="THG14669.1"/>
    <property type="molecule type" value="Genomic_DNA"/>
</dbReference>
<dbReference type="Pfam" id="PF03171">
    <property type="entry name" value="2OG-FeII_Oxy"/>
    <property type="match status" value="1"/>
</dbReference>
<dbReference type="AlphaFoldDB" id="A0A4S4EE77"/>
<keyword evidence="2" id="KW-0408">Iron</keyword>
<evidence type="ECO:0000313" key="6">
    <source>
        <dbReference type="Proteomes" id="UP000306102"/>
    </source>
</evidence>
<dbReference type="Pfam" id="PF14226">
    <property type="entry name" value="DIOX_N"/>
    <property type="match status" value="1"/>
</dbReference>
<name>A0A4S4EE77_CAMSN</name>
<feature type="domain" description="Isopenicillin N synthase-like Fe(2+) 2OG dioxygenase" evidence="3">
    <location>
        <begin position="171"/>
        <end position="248"/>
    </location>
</feature>
<sequence length="317" mass="35572">MGSQTVPKLPVVDLTKEDLKPGTSSWLGTSNEVLRALEEYGCFVAVYDKLPLKLHNSMLESLEGLFDLPAETKFHNTANEEGITYYGTASEGFLFENATTLEGTQRFTNVLWPSTGNDTFCETTLLFSKKLEELVEMVMRMVFESYGLDKYYYESQIASSTYHMALAKIQPPKMNEKKGIGSHSDKSILSIVDQNHVTSLEIQTKDGRWITFEPSPSHLVVMAGEAFMAWSNGRIHCPSHVHGIITTTPPQENGKEEVNYSAALLSYMKGMVQPPDKLVDDEHPLLFKPFSNLGFLKYWIQEVAKNPKCSLTDYCGV</sequence>
<evidence type="ECO:0000259" key="3">
    <source>
        <dbReference type="Pfam" id="PF03171"/>
    </source>
</evidence>
<evidence type="ECO:0008006" key="7">
    <source>
        <dbReference type="Google" id="ProtNLM"/>
    </source>
</evidence>
<reference evidence="5 6" key="1">
    <citation type="journal article" date="2018" name="Proc. Natl. Acad. Sci. U.S.A.">
        <title>Draft genome sequence of Camellia sinensis var. sinensis provides insights into the evolution of the tea genome and tea quality.</title>
        <authorList>
            <person name="Wei C."/>
            <person name="Yang H."/>
            <person name="Wang S."/>
            <person name="Zhao J."/>
            <person name="Liu C."/>
            <person name="Gao L."/>
            <person name="Xia E."/>
            <person name="Lu Y."/>
            <person name="Tai Y."/>
            <person name="She G."/>
            <person name="Sun J."/>
            <person name="Cao H."/>
            <person name="Tong W."/>
            <person name="Gao Q."/>
            <person name="Li Y."/>
            <person name="Deng W."/>
            <person name="Jiang X."/>
            <person name="Wang W."/>
            <person name="Chen Q."/>
            <person name="Zhang S."/>
            <person name="Li H."/>
            <person name="Wu J."/>
            <person name="Wang P."/>
            <person name="Li P."/>
            <person name="Shi C."/>
            <person name="Zheng F."/>
            <person name="Jian J."/>
            <person name="Huang B."/>
            <person name="Shan D."/>
            <person name="Shi M."/>
            <person name="Fang C."/>
            <person name="Yue Y."/>
            <person name="Li F."/>
            <person name="Li D."/>
            <person name="Wei S."/>
            <person name="Han B."/>
            <person name="Jiang C."/>
            <person name="Yin Y."/>
            <person name="Xia T."/>
            <person name="Zhang Z."/>
            <person name="Bennetzen J.L."/>
            <person name="Zhao S."/>
            <person name="Wan X."/>
        </authorList>
    </citation>
    <scope>NUCLEOTIDE SEQUENCE [LARGE SCALE GENOMIC DNA]</scope>
    <source>
        <strain evidence="6">cv. Shuchazao</strain>
        <tissue evidence="5">Leaf</tissue>
    </source>
</reference>
<protein>
    <recommendedName>
        <fullName evidence="7">Fe2OG dioxygenase domain-containing protein</fullName>
    </recommendedName>
</protein>
<dbReference type="InterPro" id="IPR027443">
    <property type="entry name" value="IPNS-like_sf"/>
</dbReference>
<evidence type="ECO:0000259" key="4">
    <source>
        <dbReference type="Pfam" id="PF14226"/>
    </source>
</evidence>